<dbReference type="GO" id="GO:0005524">
    <property type="term" value="F:ATP binding"/>
    <property type="evidence" value="ECO:0007669"/>
    <property type="project" value="UniProtKB-UniRule"/>
</dbReference>
<dbReference type="SUPFAM" id="SSF52440">
    <property type="entry name" value="PreATP-grasp domain"/>
    <property type="match status" value="2"/>
</dbReference>
<sequence length="2479" mass="276387">MFEIDSVDEDNPKVQGKLQDITERMSLLLTSYEGPSDKLSQRLALKREKKNNQVKAEIFDILTDFDQIVDERDDLLSSIESWFDGSSRLMQGVNTDGNAEEAWKMIENEMKKLFGVLQAYKNSSKDVSALERRLLEVVFKDTADIGELEKVRNKISFNSFRKKTKSKLNSRVKKNTRLESVEEIKSELSITSLSKAKKDSSNLPAKLCPVEIQTNLLNDSQKTNGNVVMKCVNKEQVKPHKNKNRINVAIQTDDFECEPNFSNEKIIAECLPDSIDAIQSISCLQDSLVEIIDQSDTSINTNNMNFSITDALKNELEFLSYKPKRNHLTIRKNTTSTPTKQANISTPTKQANTSANSPFIHLKNSPVLSPITSKPILSNKRDTNNFSPKFPNLSFIQKEQLKHDNIELYLSKSNRRSPVMDHRLFTPISEYPSKKNSSTIRTLGSVRMDRAMPTHIFKQDDQSTHLYNATGSPRIVLVDCGVKSNIIHCLTERGAQVLRVPWNYDWTQEKFEGVVISNGPGDPALCKECVHITEKYIKSDGSKPLFGICMGNQILALAIGAKTYKLKYGNRGFNQPCRIDSVHSILTTQNHGYAVDTSTLPDDWFSLFQNANDLTNEGIAHKTRPFFSVQFHPEGCGGPRDAEGLFDLFLDSVKKCNKGGSIDIQERVIAKFAPVQVAESKDNDIKKVLILGSGGLSIGQAGEFDYSGSQALKAFKEEGIHTILVNPNIATVQTSKGMADKIYSIPITPDYVSQVIECERPDGIVLSFGGQTALNCGVALNEQGIYDKYNIQVLGTSIDAIKCTEDRQKFAEKLNCIGENVAFGKAASSVDEAIKFVNEIGYPVLVRADFSLGGYRSGFASNELELTTIVTAALVHSQQVFVDKSLKGWKEIEYEVMRDVYGNAVTICNMENLDPVGIHTGESIVVAPSQTLTDQEYQQLRSVSLKIAHYLGIVGECNVQFALNPIKNEYCIIEVNARLSRSSALASKATGYSIAYVAAKLALNMSLLRLENNVTGTNTACFEPSLDYVTVKLPRWDFGKFAGVNNRIGSSMKSVGEVMAIGRKFEEALQKALRMIDEKVTGLDANAYKFNPDDLSNPSDKRVFSIAAAMKEGYTIKKLSNLTQIDPWFLNRMKRIVDFSSQLESMQKKMSEIDPSLILEAKKLGFSDKQIARHVNNIELNVRKYRLEHNIVPYVKQIDTVAGEYPAYSNYLYLTYNATEHDLLPSDNAILVLGSGVYRIGSSVEFDWCAVGCIRELRKLTYSTIMVNNNPETVSTDYDECDRLYFEELSFEVVLDIYNLEMPQGMIVSAGGQLPNNIALALHRQRVKILGTSPEMIDTAENRFKFSRLLDSIQVTQPKWREVKDIETASEFCNEVGYPCLLRPSYVLSGAAMNVAMNDEELEQYLKDAMIVSKDYPVVISRYIVDAQEIDVDAVAQNGKLLAIGIAEHVENAGVHSGDATLITPPKNIKKTILKLIDKIVRKIAQALHVSGPFNLQLIVKEDDIKVIECNLRVSRSLPFISKTLDTDFMSLATKVIMGIPCQPVKMSTSIERVGVKVPQFSFSRLEGADCKVGVEMCSTGEVACFGENVYEAYIKALLSRGFKIPTKAILLSIGTYKAKRELLDTVKLLQKLNYELYGSSGTADFYSENGIQITEVYWPQNQSDGTSSGPLKTTTDYLNQQMFDLLINIPKRAYFKAPSLLSHGYKIRRLATDQSVPVIVDIKSAILFTESLAFLKKQPPPVKTMIDSISTHQIVRLPGLIDVHVHARDPGQTHKEDFDSCTCAALAGGITFIGAMPNTNPPITDFDIFSNTIEDLSLKARCDFGLFVGATNTNMNELSHLHEDAFALKMYLNQTFSTLQLDDMSVWTNHLEKWPVTKPLCVHAEGHTMGAIILLAELINRPVHICHVARKQEIELIKRAKQRNIQITCEVCPHHLFLSTEDADSLGLSQGRREVRPRLQSKADQQALWDNLDIIDCFATDHAPHTIEEKDRENNPPPGFPGLETMLPLLLTAVSQGRMTMNDIITRLHTNPLRIFNIPPQQDTHIEVDLDEEWIIPAATKHSKAGWTPFAGMRVKGIVKRAVLRGQTVFVDGKVLSEPGTGRHFLSKSLTSPRPSSGYLTPSRLFPSKIEDTEIISVPQLPADTKVASTISSYPDLDSPMQGSWTHKHVISVDQFTRGQLHDLFQLSHEMRLKVQGKGGCDLLKGRVLGSVFYEPSTRTSCSFQSAMQRLGGTVIDLKMESSSIVKGESIEDTIQMLCGYCDIVVLRHPDVGVCQRLSRIATKPLINAGDGTGEHPTQALLDIFTIREEIGTVNGLTITLAGDLKHGRTAHSLSRLLTLYQVRLLYVSPPGLEMPDSVTNFISKRGIRQSSYKSLQEVLPHTDVLYMTRIQKERFTAPSHYESSEGNLILTSDLMMLAKEKMVVLHPLPRVDEISPEVDADPRAVYFRQATYGMYIRMALLAKLFPTLSTTIGSSEL</sequence>
<evidence type="ECO:0000256" key="6">
    <source>
        <dbReference type="ARBA" id="ARBA00004880"/>
    </source>
</evidence>
<dbReference type="PROSITE" id="PS50975">
    <property type="entry name" value="ATP_GRASP"/>
    <property type="match status" value="2"/>
</dbReference>
<dbReference type="InterPro" id="IPR006130">
    <property type="entry name" value="Asp/Orn_carbamoylTrfase"/>
</dbReference>
<dbReference type="Pfam" id="PF25596">
    <property type="entry name" value="CPSase_L_D1"/>
    <property type="match status" value="2"/>
</dbReference>
<evidence type="ECO:0000256" key="8">
    <source>
        <dbReference type="ARBA" id="ARBA00022571"/>
    </source>
</evidence>
<dbReference type="GO" id="GO:0004088">
    <property type="term" value="F:carbamoyl-phosphate synthase (glutamine-hydrolyzing) activity"/>
    <property type="evidence" value="ECO:0007669"/>
    <property type="project" value="UniProtKB-EC"/>
</dbReference>
<dbReference type="InterPro" id="IPR036901">
    <property type="entry name" value="Asp/Orn_carbamoylTrfase_sf"/>
</dbReference>
<evidence type="ECO:0000256" key="11">
    <source>
        <dbReference type="ARBA" id="ARBA00022679"/>
    </source>
</evidence>
<dbReference type="InterPro" id="IPR029062">
    <property type="entry name" value="Class_I_gatase-like"/>
</dbReference>
<evidence type="ECO:0000256" key="25">
    <source>
        <dbReference type="ARBA" id="ARBA00043998"/>
    </source>
</evidence>
<dbReference type="NCBIfam" id="NF002032">
    <property type="entry name" value="PRK00856.1"/>
    <property type="match status" value="1"/>
</dbReference>
<dbReference type="InterPro" id="IPR011607">
    <property type="entry name" value="MGS-like_dom"/>
</dbReference>
<comment type="similarity">
    <text evidence="23">In the C-terminal section; belongs to the aspartate/ornithine carbamoyltransferase superfamily. ATCase family.</text>
</comment>
<dbReference type="InterPro" id="IPR013815">
    <property type="entry name" value="ATP_grasp_subdomain_1"/>
</dbReference>
<dbReference type="InterPro" id="IPR005483">
    <property type="entry name" value="CPSase_dom"/>
</dbReference>
<comment type="similarity">
    <text evidence="22">In the 3rd section; belongs to the metallo-dependent hydrolases superfamily. DHOase family. CAD subfamily.</text>
</comment>
<dbReference type="GO" id="GO:0006207">
    <property type="term" value="P:'de novo' pyrimidine nucleobase biosynthetic process"/>
    <property type="evidence" value="ECO:0007669"/>
    <property type="project" value="InterPro"/>
</dbReference>
<dbReference type="InterPro" id="IPR002195">
    <property type="entry name" value="Dihydroorotase_CS"/>
</dbReference>
<dbReference type="HAMAP" id="MF_00001">
    <property type="entry name" value="Asp_carb_tr"/>
    <property type="match status" value="1"/>
</dbReference>
<dbReference type="SMART" id="SM01096">
    <property type="entry name" value="CPSase_L_D3"/>
    <property type="match status" value="1"/>
</dbReference>
<evidence type="ECO:0000256" key="15">
    <source>
        <dbReference type="ARBA" id="ARBA00022801"/>
    </source>
</evidence>
<evidence type="ECO:0000256" key="5">
    <source>
        <dbReference type="ARBA" id="ARBA00004852"/>
    </source>
</evidence>
<dbReference type="FunFam" id="3.30.470.20:FF:000001">
    <property type="entry name" value="Carbamoyl-phosphate synthase large chain"/>
    <property type="match status" value="1"/>
</dbReference>
<dbReference type="InterPro" id="IPR002082">
    <property type="entry name" value="Asp_carbamoyltransf"/>
</dbReference>
<evidence type="ECO:0000256" key="7">
    <source>
        <dbReference type="ARBA" id="ARBA00009799"/>
    </source>
</evidence>
<dbReference type="GO" id="GO:0046872">
    <property type="term" value="F:metal ion binding"/>
    <property type="evidence" value="ECO:0007669"/>
    <property type="project" value="UniProtKB-KW"/>
</dbReference>
<proteinExistence type="inferred from homology"/>
<dbReference type="GO" id="GO:0004359">
    <property type="term" value="F:glutaminase activity"/>
    <property type="evidence" value="ECO:0007669"/>
    <property type="project" value="UniProtKB-EC"/>
</dbReference>
<dbReference type="Pfam" id="PF02729">
    <property type="entry name" value="OTCace_N"/>
    <property type="match status" value="1"/>
</dbReference>
<dbReference type="Gene3D" id="3.40.50.1380">
    <property type="entry name" value="Methylglyoxal synthase-like domain"/>
    <property type="match status" value="1"/>
</dbReference>
<comment type="catalytic activity">
    <reaction evidence="26">
        <text>hydrogencarbonate + NH4(+) + 2 ATP = carbamoyl phosphate + 2 ADP + phosphate + 2 H(+)</text>
        <dbReference type="Rhea" id="RHEA:18029"/>
        <dbReference type="ChEBI" id="CHEBI:15378"/>
        <dbReference type="ChEBI" id="CHEBI:17544"/>
        <dbReference type="ChEBI" id="CHEBI:28938"/>
        <dbReference type="ChEBI" id="CHEBI:30616"/>
        <dbReference type="ChEBI" id="CHEBI:43474"/>
        <dbReference type="ChEBI" id="CHEBI:58228"/>
        <dbReference type="ChEBI" id="CHEBI:456216"/>
        <dbReference type="EC" id="6.3.4.16"/>
    </reaction>
</comment>
<dbReference type="FunFam" id="3.30.1490.20:FF:000001">
    <property type="entry name" value="Carbamoyl-phosphate synthase large chain"/>
    <property type="match status" value="1"/>
</dbReference>
<dbReference type="GO" id="GO:0005951">
    <property type="term" value="C:carbamoyl-phosphate synthase complex"/>
    <property type="evidence" value="ECO:0007669"/>
    <property type="project" value="TreeGrafter"/>
</dbReference>
<evidence type="ECO:0000256" key="26">
    <source>
        <dbReference type="ARBA" id="ARBA00047359"/>
    </source>
</evidence>
<dbReference type="SUPFAM" id="SSF51556">
    <property type="entry name" value="Metallo-dependent hydrolases"/>
    <property type="match status" value="1"/>
</dbReference>
<evidence type="ECO:0000256" key="20">
    <source>
        <dbReference type="ARBA" id="ARBA00023211"/>
    </source>
</evidence>
<dbReference type="Gene3D" id="3.40.50.1370">
    <property type="entry name" value="Aspartate/ornithine carbamoyltransferase"/>
    <property type="match status" value="2"/>
</dbReference>
<dbReference type="PROSITE" id="PS00097">
    <property type="entry name" value="CARBAMOYLTRANSFERASE"/>
    <property type="match status" value="1"/>
</dbReference>
<dbReference type="FunFam" id="3.40.50.1370:FF:000005">
    <property type="entry name" value="CAD protein-like isoform X1"/>
    <property type="match status" value="1"/>
</dbReference>
<dbReference type="SUPFAM" id="SSF51338">
    <property type="entry name" value="Composite domain of metallo-dependent hydrolases"/>
    <property type="match status" value="1"/>
</dbReference>
<evidence type="ECO:0000259" key="34">
    <source>
        <dbReference type="PROSITE" id="PS51855"/>
    </source>
</evidence>
<dbReference type="InterPro" id="IPR011059">
    <property type="entry name" value="Metal-dep_hydrolase_composite"/>
</dbReference>
<keyword evidence="11" id="KW-0808">Transferase</keyword>
<feature type="domain" description="ATP-grasp" evidence="33">
    <location>
        <begin position="811"/>
        <end position="1003"/>
    </location>
</feature>
<feature type="domain" description="ATP-grasp" evidence="33">
    <location>
        <begin position="1347"/>
        <end position="1538"/>
    </location>
</feature>
<comment type="catalytic activity">
    <reaction evidence="28">
        <text>hydrogencarbonate + L-glutamine + 2 ATP + H2O = carbamoyl phosphate + L-glutamate + 2 ADP + phosphate + 2 H(+)</text>
        <dbReference type="Rhea" id="RHEA:18633"/>
        <dbReference type="ChEBI" id="CHEBI:15377"/>
        <dbReference type="ChEBI" id="CHEBI:15378"/>
        <dbReference type="ChEBI" id="CHEBI:17544"/>
        <dbReference type="ChEBI" id="CHEBI:29985"/>
        <dbReference type="ChEBI" id="CHEBI:30616"/>
        <dbReference type="ChEBI" id="CHEBI:43474"/>
        <dbReference type="ChEBI" id="CHEBI:58228"/>
        <dbReference type="ChEBI" id="CHEBI:58359"/>
        <dbReference type="ChEBI" id="CHEBI:456216"/>
        <dbReference type="EC" id="6.3.5.5"/>
    </reaction>
</comment>
<evidence type="ECO:0000256" key="19">
    <source>
        <dbReference type="ARBA" id="ARBA00022975"/>
    </source>
</evidence>
<comment type="caution">
    <text evidence="35">The sequence shown here is derived from an EMBL/GenBank/DDBJ whole genome shotgun (WGS) entry which is preliminary data.</text>
</comment>
<dbReference type="InterPro" id="IPR011761">
    <property type="entry name" value="ATP-grasp"/>
</dbReference>
<dbReference type="InterPro" id="IPR036897">
    <property type="entry name" value="CarbamoylP_synth_lsu_oligo_sf"/>
</dbReference>
<dbReference type="FunFam" id="3.40.50.1370:FF:000002">
    <property type="entry name" value="Aspartate carbamoyltransferase 2"/>
    <property type="match status" value="1"/>
</dbReference>
<dbReference type="FunFam" id="3.40.50.20:FF:000001">
    <property type="entry name" value="Carbamoyl-phosphate synthase large chain"/>
    <property type="match status" value="1"/>
</dbReference>
<dbReference type="PRINTS" id="PR00098">
    <property type="entry name" value="CPSASE"/>
</dbReference>
<keyword evidence="15" id="KW-0378">Hydrolase</keyword>
<dbReference type="InterPro" id="IPR006131">
    <property type="entry name" value="Asp_carbamoyltransf_Asp/Orn-bd"/>
</dbReference>
<dbReference type="PROSITE" id="PS51273">
    <property type="entry name" value="GATASE_TYPE_1"/>
    <property type="match status" value="1"/>
</dbReference>
<dbReference type="PANTHER" id="PTHR11405">
    <property type="entry name" value="CARBAMOYLTRANSFERASE FAMILY MEMBER"/>
    <property type="match status" value="1"/>
</dbReference>
<keyword evidence="8" id="KW-0055">Arginine biosynthesis</keyword>
<comment type="catalytic activity">
    <reaction evidence="27">
        <text>(S)-dihydroorotate + H2O = N-carbamoyl-L-aspartate + H(+)</text>
        <dbReference type="Rhea" id="RHEA:24296"/>
        <dbReference type="ChEBI" id="CHEBI:15377"/>
        <dbReference type="ChEBI" id="CHEBI:15378"/>
        <dbReference type="ChEBI" id="CHEBI:30864"/>
        <dbReference type="ChEBI" id="CHEBI:32814"/>
        <dbReference type="EC" id="3.5.2.3"/>
    </reaction>
</comment>
<dbReference type="Gene3D" id="3.30.1490.20">
    <property type="entry name" value="ATP-grasp fold, A domain"/>
    <property type="match status" value="1"/>
</dbReference>
<dbReference type="GO" id="GO:0004087">
    <property type="term" value="F:carbamoyl-phosphate synthase (ammonia) activity"/>
    <property type="evidence" value="ECO:0007669"/>
    <property type="project" value="UniProtKB-EC"/>
</dbReference>
<dbReference type="Gene3D" id="3.40.50.880">
    <property type="match status" value="1"/>
</dbReference>
<dbReference type="SUPFAM" id="SSF52335">
    <property type="entry name" value="Methylglyoxal synthase-like"/>
    <property type="match status" value="1"/>
</dbReference>
<evidence type="ECO:0000256" key="18">
    <source>
        <dbReference type="ARBA" id="ARBA00022842"/>
    </source>
</evidence>
<comment type="pathway">
    <text evidence="4">Pyrimidine metabolism; UMP biosynthesis via de novo pathway; (S)-dihydroorotate from bicarbonate: step 1/3.</text>
</comment>
<keyword evidence="16" id="KW-0862">Zinc</keyword>
<comment type="similarity">
    <text evidence="25">In the 2nd section; belongs to the CarB family.</text>
</comment>
<feature type="domain" description="MGS-like" evidence="34">
    <location>
        <begin position="1603"/>
        <end position="1756"/>
    </location>
</feature>
<evidence type="ECO:0000256" key="32">
    <source>
        <dbReference type="SAM" id="MobiDB-lite"/>
    </source>
</evidence>
<keyword evidence="14 31" id="KW-0547">Nucleotide-binding</keyword>
<dbReference type="InterPro" id="IPR006275">
    <property type="entry name" value="CPSase_lsu"/>
</dbReference>
<gene>
    <name evidence="35" type="ORF">LOD99_14776</name>
</gene>
<dbReference type="GO" id="GO:0006526">
    <property type="term" value="P:L-arginine biosynthetic process"/>
    <property type="evidence" value="ECO:0007669"/>
    <property type="project" value="UniProtKB-KW"/>
</dbReference>
<evidence type="ECO:0000313" key="36">
    <source>
        <dbReference type="Proteomes" id="UP001165289"/>
    </source>
</evidence>
<dbReference type="Pfam" id="PF00185">
    <property type="entry name" value="OTCace"/>
    <property type="match status" value="1"/>
</dbReference>
<evidence type="ECO:0000256" key="3">
    <source>
        <dbReference type="ARBA" id="ARBA00004730"/>
    </source>
</evidence>
<evidence type="ECO:0000256" key="31">
    <source>
        <dbReference type="PROSITE-ProRule" id="PRU00409"/>
    </source>
</evidence>
<dbReference type="GO" id="GO:0004151">
    <property type="term" value="F:dihydroorotase activity"/>
    <property type="evidence" value="ECO:0007669"/>
    <property type="project" value="UniProtKB-EC"/>
</dbReference>
<dbReference type="FunFam" id="3.40.50.1380:FF:000005">
    <property type="entry name" value="CAD protein-like isoform X1"/>
    <property type="match status" value="1"/>
</dbReference>
<evidence type="ECO:0000256" key="22">
    <source>
        <dbReference type="ARBA" id="ARBA00043968"/>
    </source>
</evidence>
<evidence type="ECO:0000256" key="30">
    <source>
        <dbReference type="ARBA" id="ARBA00049534"/>
    </source>
</evidence>
<keyword evidence="12" id="KW-0479">Metal-binding</keyword>
<dbReference type="InterPro" id="IPR016185">
    <property type="entry name" value="PreATP-grasp_dom_sf"/>
</dbReference>
<comment type="cofactor">
    <cofactor evidence="1">
        <name>Mn(2+)</name>
        <dbReference type="ChEBI" id="CHEBI:29035"/>
    </cofactor>
</comment>
<dbReference type="CDD" id="cd01316">
    <property type="entry name" value="CAD_DHOase"/>
    <property type="match status" value="1"/>
</dbReference>
<dbReference type="Pfam" id="PF01979">
    <property type="entry name" value="Amidohydro_1"/>
    <property type="match status" value="1"/>
</dbReference>
<keyword evidence="20" id="KW-0464">Manganese</keyword>
<evidence type="ECO:0000256" key="1">
    <source>
        <dbReference type="ARBA" id="ARBA00001936"/>
    </source>
</evidence>
<dbReference type="NCBIfam" id="NF003671">
    <property type="entry name" value="PRK05294.1"/>
    <property type="match status" value="1"/>
</dbReference>
<keyword evidence="13" id="KW-0677">Repeat</keyword>
<comment type="catalytic activity">
    <reaction evidence="29">
        <text>carbamoyl phosphate + L-aspartate = N-carbamoyl-L-aspartate + phosphate + H(+)</text>
        <dbReference type="Rhea" id="RHEA:20013"/>
        <dbReference type="ChEBI" id="CHEBI:15378"/>
        <dbReference type="ChEBI" id="CHEBI:29991"/>
        <dbReference type="ChEBI" id="CHEBI:32814"/>
        <dbReference type="ChEBI" id="CHEBI:43474"/>
        <dbReference type="ChEBI" id="CHEBI:58228"/>
        <dbReference type="EC" id="2.1.3.2"/>
    </reaction>
</comment>
<dbReference type="PRINTS" id="PR00101">
    <property type="entry name" value="ATCASE"/>
</dbReference>
<comment type="similarity">
    <text evidence="7">Belongs to the CarB family.</text>
</comment>
<evidence type="ECO:0000256" key="13">
    <source>
        <dbReference type="ARBA" id="ARBA00022737"/>
    </source>
</evidence>
<comment type="catalytic activity">
    <reaction evidence="30">
        <text>L-glutamine + H2O = L-glutamate + NH4(+)</text>
        <dbReference type="Rhea" id="RHEA:15889"/>
        <dbReference type="ChEBI" id="CHEBI:15377"/>
        <dbReference type="ChEBI" id="CHEBI:28938"/>
        <dbReference type="ChEBI" id="CHEBI:29985"/>
        <dbReference type="ChEBI" id="CHEBI:58359"/>
        <dbReference type="EC" id="3.5.1.2"/>
    </reaction>
</comment>
<dbReference type="Proteomes" id="UP001165289">
    <property type="component" value="Unassembled WGS sequence"/>
</dbReference>
<comment type="pathway">
    <text evidence="6">Pyrimidine metabolism; UMP biosynthesis via de novo pathway; (S)-dihydroorotate from bicarbonate: step 3/3.</text>
</comment>
<feature type="region of interest" description="Disordered" evidence="32">
    <location>
        <begin position="335"/>
        <end position="355"/>
    </location>
</feature>
<dbReference type="InterPro" id="IPR017926">
    <property type="entry name" value="GATASE"/>
</dbReference>
<dbReference type="PROSITE" id="PS00483">
    <property type="entry name" value="DIHYDROOROTASE_2"/>
    <property type="match status" value="1"/>
</dbReference>
<dbReference type="GO" id="GO:0016597">
    <property type="term" value="F:amino acid binding"/>
    <property type="evidence" value="ECO:0007669"/>
    <property type="project" value="InterPro"/>
</dbReference>
<keyword evidence="18" id="KW-0460">Magnesium</keyword>
<dbReference type="EMBL" id="JAKMXF010000066">
    <property type="protein sequence ID" value="KAI6659100.1"/>
    <property type="molecule type" value="Genomic_DNA"/>
</dbReference>
<dbReference type="Pfam" id="PF02786">
    <property type="entry name" value="CPSase_L_D2"/>
    <property type="match status" value="2"/>
</dbReference>
<evidence type="ECO:0000256" key="10">
    <source>
        <dbReference type="ARBA" id="ARBA00022605"/>
    </source>
</evidence>
<dbReference type="SUPFAM" id="SSF48108">
    <property type="entry name" value="Carbamoyl phosphate synthetase, large subunit connection domain"/>
    <property type="match status" value="1"/>
</dbReference>
<dbReference type="InterPro" id="IPR005479">
    <property type="entry name" value="CPAse_ATP-bd"/>
</dbReference>
<evidence type="ECO:0000256" key="2">
    <source>
        <dbReference type="ARBA" id="ARBA00001947"/>
    </source>
</evidence>
<dbReference type="NCBIfam" id="TIGR01369">
    <property type="entry name" value="CPSaseII_lrg"/>
    <property type="match status" value="1"/>
</dbReference>
<evidence type="ECO:0000313" key="35">
    <source>
        <dbReference type="EMBL" id="KAI6659100.1"/>
    </source>
</evidence>
<comment type="pathway">
    <text evidence="3">Amino-acid biosynthesis; L-arginine biosynthesis.</text>
</comment>
<keyword evidence="19" id="KW-0665">Pyrimidine biosynthesis</keyword>
<evidence type="ECO:0000256" key="21">
    <source>
        <dbReference type="ARBA" id="ARBA00023268"/>
    </source>
</evidence>
<evidence type="ECO:0000259" key="33">
    <source>
        <dbReference type="PROSITE" id="PS50975"/>
    </source>
</evidence>
<dbReference type="InterPro" id="IPR058047">
    <property type="entry name" value="CPSase_preATP-grasp"/>
</dbReference>
<dbReference type="FunFam" id="1.10.1030.10:FF:000002">
    <property type="entry name" value="Carbamoyl-phosphate synthase large chain"/>
    <property type="match status" value="1"/>
</dbReference>
<comment type="pathway">
    <text evidence="5">Pyrimidine metabolism; UMP biosynthesis via de novo pathway; (S)-dihydroorotate from bicarbonate: step 2/3.</text>
</comment>
<accession>A0AAV7KDX3</accession>
<protein>
    <submittedName>
        <fullName evidence="35">CAD protein</fullName>
    </submittedName>
</protein>
<dbReference type="NCBIfam" id="NF009455">
    <property type="entry name" value="PRK12815.1"/>
    <property type="match status" value="1"/>
</dbReference>
<dbReference type="NCBIfam" id="TIGR00670">
    <property type="entry name" value="asp_carb_tr"/>
    <property type="match status" value="1"/>
</dbReference>
<keyword evidence="36" id="KW-1185">Reference proteome</keyword>
<dbReference type="InterPro" id="IPR036914">
    <property type="entry name" value="MGS-like_dom_sf"/>
</dbReference>
<dbReference type="FunFam" id="3.30.470.20:FF:000051">
    <property type="entry name" value="Carbamoyl phosphate synthetase II"/>
    <property type="match status" value="1"/>
</dbReference>
<dbReference type="Pfam" id="PF02142">
    <property type="entry name" value="MGS"/>
    <property type="match status" value="1"/>
</dbReference>
<dbReference type="GO" id="GO:0004070">
    <property type="term" value="F:aspartate carbamoyltransferase activity"/>
    <property type="evidence" value="ECO:0007669"/>
    <property type="project" value="UniProtKB-EC"/>
</dbReference>
<evidence type="ECO:0000256" key="16">
    <source>
        <dbReference type="ARBA" id="ARBA00022833"/>
    </source>
</evidence>
<dbReference type="InterPro" id="IPR032466">
    <property type="entry name" value="Metal_Hydrolase"/>
</dbReference>
<keyword evidence="9" id="KW-0436">Ligase</keyword>
<evidence type="ECO:0000256" key="24">
    <source>
        <dbReference type="ARBA" id="ARBA00043984"/>
    </source>
</evidence>
<dbReference type="PANTHER" id="PTHR11405:SF5">
    <property type="entry name" value="CAD PROTEIN"/>
    <property type="match status" value="1"/>
</dbReference>
<dbReference type="SUPFAM" id="SSF53671">
    <property type="entry name" value="Aspartate/ornithine carbamoyltransferase"/>
    <property type="match status" value="1"/>
</dbReference>
<dbReference type="Pfam" id="PF00117">
    <property type="entry name" value="GATase"/>
    <property type="match status" value="1"/>
</dbReference>
<dbReference type="Gene3D" id="1.10.1030.10">
    <property type="entry name" value="Carbamoyl-phosphate synthetase, large subunit oligomerisation domain"/>
    <property type="match status" value="1"/>
</dbReference>
<dbReference type="SMART" id="SM00851">
    <property type="entry name" value="MGS"/>
    <property type="match status" value="1"/>
</dbReference>
<organism evidence="35 36">
    <name type="scientific">Oopsacas minuta</name>
    <dbReference type="NCBI Taxonomy" id="111878"/>
    <lineage>
        <taxon>Eukaryota</taxon>
        <taxon>Metazoa</taxon>
        <taxon>Porifera</taxon>
        <taxon>Hexactinellida</taxon>
        <taxon>Hexasterophora</taxon>
        <taxon>Lyssacinosida</taxon>
        <taxon>Leucopsacidae</taxon>
        <taxon>Oopsacas</taxon>
    </lineage>
</organism>
<name>A0AAV7KDX3_9METZ</name>
<evidence type="ECO:0000256" key="17">
    <source>
        <dbReference type="ARBA" id="ARBA00022840"/>
    </source>
</evidence>
<dbReference type="InterPro" id="IPR006680">
    <property type="entry name" value="Amidohydro-rel"/>
</dbReference>
<dbReference type="PROSITE" id="PS51855">
    <property type="entry name" value="MGS"/>
    <property type="match status" value="1"/>
</dbReference>
<evidence type="ECO:0000256" key="27">
    <source>
        <dbReference type="ARBA" id="ARBA00048492"/>
    </source>
</evidence>
<dbReference type="GO" id="GO:0006221">
    <property type="term" value="P:pyrimidine nucleotide biosynthetic process"/>
    <property type="evidence" value="ECO:0007669"/>
    <property type="project" value="UniProtKB-KW"/>
</dbReference>
<comment type="cofactor">
    <cofactor evidence="2">
        <name>Zn(2+)</name>
        <dbReference type="ChEBI" id="CHEBI:29105"/>
    </cofactor>
</comment>
<dbReference type="InterPro" id="IPR006132">
    <property type="entry name" value="Asp/Orn_carbamoyltranf_P-bd"/>
</dbReference>
<evidence type="ECO:0000256" key="14">
    <source>
        <dbReference type="ARBA" id="ARBA00022741"/>
    </source>
</evidence>
<evidence type="ECO:0000256" key="29">
    <source>
        <dbReference type="ARBA" id="ARBA00048859"/>
    </source>
</evidence>
<evidence type="ECO:0000256" key="4">
    <source>
        <dbReference type="ARBA" id="ARBA00004812"/>
    </source>
</evidence>
<evidence type="ECO:0000256" key="12">
    <source>
        <dbReference type="ARBA" id="ARBA00022723"/>
    </source>
</evidence>
<dbReference type="InterPro" id="IPR035686">
    <property type="entry name" value="CPSase_GATase1"/>
</dbReference>
<dbReference type="FunFam" id="3.40.50.20:FF:000002">
    <property type="entry name" value="Carbamoyl-phosphate synthase large chain"/>
    <property type="match status" value="1"/>
</dbReference>
<dbReference type="Gene3D" id="3.20.20.140">
    <property type="entry name" value="Metal-dependent hydrolases"/>
    <property type="match status" value="1"/>
</dbReference>
<comment type="similarity">
    <text evidence="24">In the N-terminal section; belongs to the CarA family.</text>
</comment>
<evidence type="ECO:0000256" key="28">
    <source>
        <dbReference type="ARBA" id="ARBA00048816"/>
    </source>
</evidence>
<dbReference type="SUPFAM" id="SSF52317">
    <property type="entry name" value="Class I glutamine amidotransferase-like"/>
    <property type="match status" value="1"/>
</dbReference>
<keyword evidence="17 31" id="KW-0067">ATP-binding</keyword>
<reference evidence="35 36" key="1">
    <citation type="journal article" date="2023" name="BMC Biol.">
        <title>The compact genome of the sponge Oopsacas minuta (Hexactinellida) is lacking key metazoan core genes.</title>
        <authorList>
            <person name="Santini S."/>
            <person name="Schenkelaars Q."/>
            <person name="Jourda C."/>
            <person name="Duchesne M."/>
            <person name="Belahbib H."/>
            <person name="Rocher C."/>
            <person name="Selva M."/>
            <person name="Riesgo A."/>
            <person name="Vervoort M."/>
            <person name="Leys S.P."/>
            <person name="Kodjabachian L."/>
            <person name="Le Bivic A."/>
            <person name="Borchiellini C."/>
            <person name="Claverie J.M."/>
            <person name="Renard E."/>
        </authorList>
    </citation>
    <scope>NUCLEOTIDE SEQUENCE [LARGE SCALE GENOMIC DNA]</scope>
    <source>
        <strain evidence="35">SPO-2</strain>
    </source>
</reference>
<dbReference type="Pfam" id="PF02787">
    <property type="entry name" value="CPSase_L_D3"/>
    <property type="match status" value="1"/>
</dbReference>
<dbReference type="Gene3D" id="3.40.50.20">
    <property type="match status" value="2"/>
</dbReference>
<dbReference type="PRINTS" id="PR00100">
    <property type="entry name" value="AOTCASE"/>
</dbReference>
<dbReference type="SUPFAM" id="SSF56059">
    <property type="entry name" value="Glutathione synthetase ATP-binding domain-like"/>
    <property type="match status" value="2"/>
</dbReference>
<evidence type="ECO:0000256" key="23">
    <source>
        <dbReference type="ARBA" id="ARBA00043979"/>
    </source>
</evidence>
<keyword evidence="10" id="KW-0028">Amino-acid biosynthesis</keyword>
<dbReference type="PRINTS" id="PR00099">
    <property type="entry name" value="CPSGATASE"/>
</dbReference>
<dbReference type="InterPro" id="IPR005480">
    <property type="entry name" value="CPSase_lsu_oligo"/>
</dbReference>
<dbReference type="FunFam" id="3.20.20.140:FF:000036">
    <property type="entry name" value="Carbamoyl-phosphate synthase large chain"/>
    <property type="match status" value="1"/>
</dbReference>
<dbReference type="PROSITE" id="PS00867">
    <property type="entry name" value="CPSASE_2"/>
    <property type="match status" value="2"/>
</dbReference>
<keyword evidence="21" id="KW-0511">Multifunctional enzyme</keyword>
<dbReference type="PROSITE" id="PS00866">
    <property type="entry name" value="CPSASE_1"/>
    <property type="match status" value="1"/>
</dbReference>
<dbReference type="Gene3D" id="3.30.470.20">
    <property type="entry name" value="ATP-grasp fold, B domain"/>
    <property type="match status" value="2"/>
</dbReference>
<evidence type="ECO:0000256" key="9">
    <source>
        <dbReference type="ARBA" id="ARBA00022598"/>
    </source>
</evidence>
<dbReference type="CDD" id="cd01744">
    <property type="entry name" value="GATase1_CPSase"/>
    <property type="match status" value="1"/>
</dbReference>